<dbReference type="InterPro" id="IPR005588">
    <property type="entry name" value="MucB_RseB"/>
</dbReference>
<organism evidence="7 8">
    <name type="scientific">Kushneria marisflavi</name>
    <dbReference type="NCBI Taxonomy" id="157779"/>
    <lineage>
        <taxon>Bacteria</taxon>
        <taxon>Pseudomonadati</taxon>
        <taxon>Pseudomonadota</taxon>
        <taxon>Gammaproteobacteria</taxon>
        <taxon>Oceanospirillales</taxon>
        <taxon>Halomonadaceae</taxon>
        <taxon>Kushneria</taxon>
    </lineage>
</organism>
<evidence type="ECO:0000256" key="3">
    <source>
        <dbReference type="ARBA" id="ARBA00022729"/>
    </source>
</evidence>
<sequence>MSSRQAIAAMSGWRTCRVWHLPAASKADLQTMRQWFCASLMGALLCSPLSAVQADAGKPDNNRSVAQISCDQLDQEVGDKGEQWFRRSLLSERCYAFQAVALRLGMGSLRTFLFEHRIDDGQEEERIQFLDGPAETIEHKGHSPGLWWTRGSDNALRLASIDDTVRQLQDHYDFSLIARDVVAGRNAVVMDVTPRDDQRFPHRLWLDIASGLPLRQQLLNGKGQVVDTVQIVRIDSLVRFSDTLYLHEPDDTDTAMPEADWHPDWLPEGFYRQPASLDVTLNGANLERELYSDGLATLSLFAGPARDNTALREGVHQLGNFRAAARHLQHDGQSWQIIAVGAMPANVLTRVVSQVSLPDDSIDDSQPGSGSEETSP</sequence>
<feature type="domain" description="MucB/RseB C-terminal" evidence="6">
    <location>
        <begin position="258"/>
        <end position="355"/>
    </location>
</feature>
<dbReference type="GO" id="GO:0032885">
    <property type="term" value="P:regulation of polysaccharide biosynthetic process"/>
    <property type="evidence" value="ECO:0007669"/>
    <property type="project" value="TreeGrafter"/>
</dbReference>
<name>A0A240UKZ4_9GAMM</name>
<dbReference type="PANTHER" id="PTHR38782">
    <property type="match status" value="1"/>
</dbReference>
<comment type="similarity">
    <text evidence="2">Belongs to the RseB family.</text>
</comment>
<dbReference type="EMBL" id="CP021358">
    <property type="protein sequence ID" value="ART61785.1"/>
    <property type="molecule type" value="Genomic_DNA"/>
</dbReference>
<dbReference type="GO" id="GO:0030288">
    <property type="term" value="C:outer membrane-bounded periplasmic space"/>
    <property type="evidence" value="ECO:0007669"/>
    <property type="project" value="TreeGrafter"/>
</dbReference>
<evidence type="ECO:0000259" key="6">
    <source>
        <dbReference type="Pfam" id="PF17188"/>
    </source>
</evidence>
<evidence type="ECO:0000313" key="8">
    <source>
        <dbReference type="Proteomes" id="UP000194457"/>
    </source>
</evidence>
<dbReference type="CDD" id="cd16327">
    <property type="entry name" value="RseB"/>
    <property type="match status" value="1"/>
</dbReference>
<dbReference type="AlphaFoldDB" id="A0A240UKZ4"/>
<dbReference type="Proteomes" id="UP000194457">
    <property type="component" value="Chromosome"/>
</dbReference>
<dbReference type="OrthoDB" id="7067274at2"/>
<feature type="domain" description="MucB/RseB N-terminal" evidence="5">
    <location>
        <begin position="83"/>
        <end position="235"/>
    </location>
</feature>
<dbReference type="KEGG" id="kma:B9H00_00845"/>
<evidence type="ECO:0000256" key="1">
    <source>
        <dbReference type="ARBA" id="ARBA00004418"/>
    </source>
</evidence>
<accession>A0A240UKZ4</accession>
<evidence type="ECO:0000256" key="4">
    <source>
        <dbReference type="ARBA" id="ARBA00022764"/>
    </source>
</evidence>
<reference evidence="7 8" key="1">
    <citation type="submission" date="2017-05" db="EMBL/GenBank/DDBJ databases">
        <authorList>
            <person name="Song R."/>
            <person name="Chenine A.L."/>
            <person name="Ruprecht R.M."/>
        </authorList>
    </citation>
    <scope>NUCLEOTIDE SEQUENCE [LARGE SCALE GENOMIC DNA]</scope>
    <source>
        <strain evidence="7">SW32</strain>
    </source>
</reference>
<dbReference type="GO" id="GO:0045152">
    <property type="term" value="F:antisigma factor binding"/>
    <property type="evidence" value="ECO:0007669"/>
    <property type="project" value="TreeGrafter"/>
</dbReference>
<dbReference type="Pfam" id="PF17188">
    <property type="entry name" value="MucB_RseB_C"/>
    <property type="match status" value="1"/>
</dbReference>
<keyword evidence="4" id="KW-0574">Periplasm</keyword>
<comment type="subcellular location">
    <subcellularLocation>
        <location evidence="1">Periplasm</location>
    </subcellularLocation>
</comment>
<proteinExistence type="inferred from homology"/>
<evidence type="ECO:0000256" key="2">
    <source>
        <dbReference type="ARBA" id="ARBA00008150"/>
    </source>
</evidence>
<dbReference type="Pfam" id="PF03888">
    <property type="entry name" value="MucB_RseB"/>
    <property type="match status" value="1"/>
</dbReference>
<evidence type="ECO:0008006" key="9">
    <source>
        <dbReference type="Google" id="ProtNLM"/>
    </source>
</evidence>
<dbReference type="InterPro" id="IPR033434">
    <property type="entry name" value="MucB/RseB_N"/>
</dbReference>
<keyword evidence="3" id="KW-0732">Signal</keyword>
<dbReference type="InterPro" id="IPR033436">
    <property type="entry name" value="MucB/RseB_C"/>
</dbReference>
<evidence type="ECO:0000259" key="5">
    <source>
        <dbReference type="Pfam" id="PF03888"/>
    </source>
</evidence>
<protein>
    <recommendedName>
        <fullName evidence="9">Negative regulator for alginate biosynthesis MucB</fullName>
    </recommendedName>
</protein>
<dbReference type="Gene3D" id="2.50.20.10">
    <property type="entry name" value="Lipoprotein localisation LolA/LolB/LppX"/>
    <property type="match status" value="1"/>
</dbReference>
<evidence type="ECO:0000313" key="7">
    <source>
        <dbReference type="EMBL" id="ART61785.1"/>
    </source>
</evidence>
<dbReference type="PANTHER" id="PTHR38782:SF1">
    <property type="entry name" value="SIGMA-E FACTOR REGULATORY PROTEIN RSEB"/>
    <property type="match status" value="1"/>
</dbReference>
<gene>
    <name evidence="7" type="ORF">B9H00_00845</name>
</gene>
<keyword evidence="8" id="KW-1185">Reference proteome</keyword>